<dbReference type="InterPro" id="IPR031982">
    <property type="entry name" value="PilE-like"/>
</dbReference>
<dbReference type="InterPro" id="IPR012902">
    <property type="entry name" value="N_methyl_site"/>
</dbReference>
<organism evidence="2 3">
    <name type="scientific">Acinetobacter haemolyticus</name>
    <dbReference type="NCBI Taxonomy" id="29430"/>
    <lineage>
        <taxon>Bacteria</taxon>
        <taxon>Pseudomonadati</taxon>
        <taxon>Pseudomonadota</taxon>
        <taxon>Gammaproteobacteria</taxon>
        <taxon>Moraxellales</taxon>
        <taxon>Moraxellaceae</taxon>
        <taxon>Acinetobacter</taxon>
    </lineage>
</organism>
<evidence type="ECO:0000256" key="1">
    <source>
        <dbReference type="SAM" id="Phobius"/>
    </source>
</evidence>
<dbReference type="Pfam" id="PF07963">
    <property type="entry name" value="N_methyl"/>
    <property type="match status" value="1"/>
</dbReference>
<evidence type="ECO:0000313" key="3">
    <source>
        <dbReference type="Proteomes" id="UP000294395"/>
    </source>
</evidence>
<keyword evidence="1" id="KW-0472">Membrane</keyword>
<accession>A0A4P7B0P8</accession>
<dbReference type="AlphaFoldDB" id="A0A4P7B0P8"/>
<evidence type="ECO:0000313" key="2">
    <source>
        <dbReference type="EMBL" id="QBQ15052.1"/>
    </source>
</evidence>
<dbReference type="Proteomes" id="UP000294395">
    <property type="component" value="Chromosome"/>
</dbReference>
<dbReference type="NCBIfam" id="TIGR02532">
    <property type="entry name" value="IV_pilin_GFxxxE"/>
    <property type="match status" value="1"/>
</dbReference>
<dbReference type="RefSeq" id="WP_134251369.1">
    <property type="nucleotide sequence ID" value="NZ_CP038009.1"/>
</dbReference>
<dbReference type="Pfam" id="PF16732">
    <property type="entry name" value="ComP_DUS"/>
    <property type="match status" value="1"/>
</dbReference>
<protein>
    <submittedName>
        <fullName evidence="2">Prepilin-type N-terminal cleavage/methylation domain-containing protein</fullName>
    </submittedName>
</protein>
<dbReference type="SUPFAM" id="SSF54523">
    <property type="entry name" value="Pili subunits"/>
    <property type="match status" value="1"/>
</dbReference>
<sequence length="179" mass="20061">MKKYDGFTLIELMVVLIVIAIFASIAIPSYQQYMRKRDLAVAQQVSLRIASELERFRSKNFSYKGFNPDYLYSNYDSDSGELYLPEGSDSTNAKYLLTLVDGTTQTPLSIELDDDGNETISSESVTGLNWSIKAIPINTEYDAILLTSIGVRCARTYITDNDLTDIDAYIGCGDDAKKW</sequence>
<dbReference type="EMBL" id="CP038009">
    <property type="protein sequence ID" value="QBQ15052.1"/>
    <property type="molecule type" value="Genomic_DNA"/>
</dbReference>
<dbReference type="Gene3D" id="3.30.700.10">
    <property type="entry name" value="Glycoprotein, Type 4 Pilin"/>
    <property type="match status" value="1"/>
</dbReference>
<name>A0A4P7B0P8_ACIHA</name>
<dbReference type="GO" id="GO:0043683">
    <property type="term" value="P:type IV pilus assembly"/>
    <property type="evidence" value="ECO:0007669"/>
    <property type="project" value="InterPro"/>
</dbReference>
<keyword evidence="1" id="KW-1133">Transmembrane helix</keyword>
<reference evidence="2 3" key="1">
    <citation type="submission" date="2019-03" db="EMBL/GenBank/DDBJ databases">
        <title>Complete genome sequence of two outbreak-associated Acinetobacter haemolyticus strains.</title>
        <authorList>
            <person name="Bai L."/>
            <person name="Zhang S.-C."/>
            <person name="Deng Y."/>
            <person name="Song C.-C."/>
            <person name="Kang G.-B."/>
            <person name="Dong Y."/>
            <person name="Wang Y."/>
            <person name="Gao F."/>
            <person name="Huang H."/>
        </authorList>
    </citation>
    <scope>NUCLEOTIDE SEQUENCE [LARGE SCALE GENOMIC DNA]</scope>
    <source>
        <strain evidence="2 3">TJR01</strain>
    </source>
</reference>
<gene>
    <name evidence="2" type="ORF">AHTJR_01590</name>
</gene>
<keyword evidence="1" id="KW-0812">Transmembrane</keyword>
<dbReference type="InterPro" id="IPR045584">
    <property type="entry name" value="Pilin-like"/>
</dbReference>
<proteinExistence type="predicted"/>
<feature type="transmembrane region" description="Helical" evidence="1">
    <location>
        <begin position="6"/>
        <end position="27"/>
    </location>
</feature>